<proteinExistence type="predicted"/>
<dbReference type="Pfam" id="PF22725">
    <property type="entry name" value="GFO_IDH_MocA_C3"/>
    <property type="match status" value="1"/>
</dbReference>
<dbReference type="Pfam" id="PF01408">
    <property type="entry name" value="GFO_IDH_MocA"/>
    <property type="match status" value="1"/>
</dbReference>
<dbReference type="SUPFAM" id="SSF51735">
    <property type="entry name" value="NAD(P)-binding Rossmann-fold domains"/>
    <property type="match status" value="1"/>
</dbReference>
<sequence>MTGPHQHRTGPVGVAVIGCGTISDQYLANLTSFPDLRVVFCADLDEDRARAQAEAYAVPGAGTVEQALAHPAVEIVVNLTVPSAHAAVGTAALRAGKHLWNEKPLTADTDSAAELLELAAKSGLRVGGAPDTFLGAGLQSALRALRSGTIGTPLTALSLMQIPGPESWHPSPAFLYQPGGGPLFDMGPYYLTALVNVFGPVERVSAVGSRSRDRRVIGSGERAGTAFDVTVPTHVSALLEFSGGRSATAVFSFESPLLRLGFVEVTGLDATLVLPDPNHFDGTTAVEDGGPRRTLPVEGTSAGRGTGVLDLARAIRSGTAHRATGDLAFHVLEVMTAISTAADSGLPVPVHSRCAVPDPLPAGWDPHTRTLPS</sequence>
<evidence type="ECO:0000313" key="4">
    <source>
        <dbReference type="EMBL" id="NEB95535.1"/>
    </source>
</evidence>
<dbReference type="SUPFAM" id="SSF55347">
    <property type="entry name" value="Glyceraldehyde-3-phosphate dehydrogenase-like, C-terminal domain"/>
    <property type="match status" value="1"/>
</dbReference>
<name>A0A7K3R0E0_9ACTN</name>
<evidence type="ECO:0000313" key="5">
    <source>
        <dbReference type="Proteomes" id="UP000470520"/>
    </source>
</evidence>
<accession>A0A7K3R0E0</accession>
<dbReference type="RefSeq" id="WP_164194465.1">
    <property type="nucleotide sequence ID" value="NZ_JAAGMR010000323.1"/>
</dbReference>
<evidence type="ECO:0000259" key="2">
    <source>
        <dbReference type="Pfam" id="PF01408"/>
    </source>
</evidence>
<dbReference type="PANTHER" id="PTHR43818:SF11">
    <property type="entry name" value="BCDNA.GH03377"/>
    <property type="match status" value="1"/>
</dbReference>
<dbReference type="Gene3D" id="3.30.360.10">
    <property type="entry name" value="Dihydrodipicolinate Reductase, domain 2"/>
    <property type="match status" value="1"/>
</dbReference>
<dbReference type="EMBL" id="JAAGMR010000323">
    <property type="protein sequence ID" value="NEB95535.1"/>
    <property type="molecule type" value="Genomic_DNA"/>
</dbReference>
<dbReference type="GO" id="GO:0000166">
    <property type="term" value="F:nucleotide binding"/>
    <property type="evidence" value="ECO:0007669"/>
    <property type="project" value="InterPro"/>
</dbReference>
<gene>
    <name evidence="4" type="ORF">G3I21_28310</name>
</gene>
<dbReference type="InterPro" id="IPR000683">
    <property type="entry name" value="Gfo/Idh/MocA-like_OxRdtase_N"/>
</dbReference>
<evidence type="ECO:0000256" key="1">
    <source>
        <dbReference type="ARBA" id="ARBA00023002"/>
    </source>
</evidence>
<protein>
    <submittedName>
        <fullName evidence="4">Gfo/Idh/MocA family oxidoreductase</fullName>
    </submittedName>
</protein>
<dbReference type="InterPro" id="IPR036291">
    <property type="entry name" value="NAD(P)-bd_dom_sf"/>
</dbReference>
<organism evidence="4 5">
    <name type="scientific">Streptomyces bauhiniae</name>
    <dbReference type="NCBI Taxonomy" id="2340725"/>
    <lineage>
        <taxon>Bacteria</taxon>
        <taxon>Bacillati</taxon>
        <taxon>Actinomycetota</taxon>
        <taxon>Actinomycetes</taxon>
        <taxon>Kitasatosporales</taxon>
        <taxon>Streptomycetaceae</taxon>
        <taxon>Streptomyces</taxon>
    </lineage>
</organism>
<dbReference type="Gene3D" id="3.40.50.720">
    <property type="entry name" value="NAD(P)-binding Rossmann-like Domain"/>
    <property type="match status" value="1"/>
</dbReference>
<keyword evidence="1" id="KW-0560">Oxidoreductase</keyword>
<dbReference type="AlphaFoldDB" id="A0A7K3R0E0"/>
<dbReference type="InterPro" id="IPR055170">
    <property type="entry name" value="GFO_IDH_MocA-like_dom"/>
</dbReference>
<evidence type="ECO:0000259" key="3">
    <source>
        <dbReference type="Pfam" id="PF22725"/>
    </source>
</evidence>
<dbReference type="InterPro" id="IPR050463">
    <property type="entry name" value="Gfo/Idh/MocA_oxidrdct_glycsds"/>
</dbReference>
<dbReference type="PANTHER" id="PTHR43818">
    <property type="entry name" value="BCDNA.GH03377"/>
    <property type="match status" value="1"/>
</dbReference>
<feature type="domain" description="Gfo/Idh/MocA-like oxidoreductase N-terminal" evidence="2">
    <location>
        <begin position="13"/>
        <end position="126"/>
    </location>
</feature>
<comment type="caution">
    <text evidence="4">The sequence shown here is derived from an EMBL/GenBank/DDBJ whole genome shotgun (WGS) entry which is preliminary data.</text>
</comment>
<reference evidence="4 5" key="1">
    <citation type="submission" date="2020-01" db="EMBL/GenBank/DDBJ databases">
        <title>Insect and environment-associated Actinomycetes.</title>
        <authorList>
            <person name="Currrie C."/>
            <person name="Chevrette M."/>
            <person name="Carlson C."/>
            <person name="Stubbendieck R."/>
            <person name="Wendt-Pienkowski E."/>
        </authorList>
    </citation>
    <scope>NUCLEOTIDE SEQUENCE [LARGE SCALE GENOMIC DNA]</scope>
    <source>
        <strain evidence="4 5">SID7754</strain>
    </source>
</reference>
<dbReference type="GO" id="GO:0016491">
    <property type="term" value="F:oxidoreductase activity"/>
    <property type="evidence" value="ECO:0007669"/>
    <property type="project" value="UniProtKB-KW"/>
</dbReference>
<feature type="domain" description="GFO/IDH/MocA-like oxidoreductase" evidence="3">
    <location>
        <begin position="140"/>
        <end position="272"/>
    </location>
</feature>
<dbReference type="Proteomes" id="UP000470520">
    <property type="component" value="Unassembled WGS sequence"/>
</dbReference>